<feature type="transmembrane region" description="Helical" evidence="8">
    <location>
        <begin position="156"/>
        <end position="174"/>
    </location>
</feature>
<feature type="transmembrane region" description="Helical" evidence="8">
    <location>
        <begin position="129"/>
        <end position="150"/>
    </location>
</feature>
<comment type="similarity">
    <text evidence="3 8">Belongs to the TVP23 family.</text>
</comment>
<protein>
    <recommendedName>
        <fullName evidence="4 8">Golgi apparatus membrane protein TVP23</fullName>
    </recommendedName>
</protein>
<evidence type="ECO:0000256" key="7">
    <source>
        <dbReference type="ARBA" id="ARBA00023136"/>
    </source>
</evidence>
<evidence type="ECO:0000256" key="5">
    <source>
        <dbReference type="ARBA" id="ARBA00022692"/>
    </source>
</evidence>
<dbReference type="GO" id="GO:0000139">
    <property type="term" value="C:Golgi membrane"/>
    <property type="evidence" value="ECO:0007669"/>
    <property type="project" value="UniProtKB-SubCell"/>
</dbReference>
<dbReference type="InterPro" id="IPR008564">
    <property type="entry name" value="TVP23-like"/>
</dbReference>
<keyword evidence="6 8" id="KW-1133">Transmembrane helix</keyword>
<feature type="transmembrane region" description="Helical" evidence="8">
    <location>
        <begin position="67"/>
        <end position="85"/>
    </location>
</feature>
<proteinExistence type="inferred from homology"/>
<dbReference type="PANTHER" id="PTHR13019:SF7">
    <property type="entry name" value="GOLGI APPARATUS MEMBRANE PROTEIN TVP23"/>
    <property type="match status" value="1"/>
</dbReference>
<keyword evidence="10" id="KW-1185">Reference proteome</keyword>
<keyword evidence="8" id="KW-0333">Golgi apparatus</keyword>
<dbReference type="Proteomes" id="UP000245591">
    <property type="component" value="Unassembled WGS sequence"/>
</dbReference>
<evidence type="ECO:0000256" key="6">
    <source>
        <dbReference type="ARBA" id="ARBA00022989"/>
    </source>
</evidence>
<evidence type="ECO:0000256" key="4">
    <source>
        <dbReference type="ARBA" id="ARBA00013603"/>
    </source>
</evidence>
<comment type="function">
    <text evidence="1 8">Golgi membrane protein involved in vesicular trafficking.</text>
</comment>
<reference evidence="9 10" key="1">
    <citation type="journal article" date="2018" name="MBio">
        <title>Comparative Genomics Reveals the Core Gene Toolbox for the Fungus-Insect Symbiosis.</title>
        <authorList>
            <person name="Wang Y."/>
            <person name="Stata M."/>
            <person name="Wang W."/>
            <person name="Stajich J.E."/>
            <person name="White M.M."/>
            <person name="Moncalvo J.M."/>
        </authorList>
    </citation>
    <scope>NUCLEOTIDE SEQUENCE [LARGE SCALE GENOMIC DNA]</scope>
    <source>
        <strain evidence="9 10">AUS-126-30</strain>
    </source>
</reference>
<evidence type="ECO:0000313" key="9">
    <source>
        <dbReference type="EMBL" id="PWA01626.1"/>
    </source>
</evidence>
<dbReference type="AlphaFoldDB" id="A0A2U1J974"/>
<feature type="transmembrane region" description="Helical" evidence="8">
    <location>
        <begin position="43"/>
        <end position="61"/>
    </location>
</feature>
<dbReference type="GO" id="GO:0016192">
    <property type="term" value="P:vesicle-mediated transport"/>
    <property type="evidence" value="ECO:0007669"/>
    <property type="project" value="TreeGrafter"/>
</dbReference>
<dbReference type="Pfam" id="PF05832">
    <property type="entry name" value="DUF846"/>
    <property type="match status" value="1"/>
</dbReference>
<keyword evidence="5 8" id="KW-0812">Transmembrane</keyword>
<evidence type="ECO:0000313" key="10">
    <source>
        <dbReference type="Proteomes" id="UP000245591"/>
    </source>
</evidence>
<accession>A0A2U1J974</accession>
<comment type="caution">
    <text evidence="9">The sequence shown here is derived from an EMBL/GenBank/DDBJ whole genome shotgun (WGS) entry which is preliminary data.</text>
</comment>
<dbReference type="PANTHER" id="PTHR13019">
    <property type="entry name" value="GOLGI APPARATUS MEMBRANE PROTEIN TVP23"/>
    <property type="match status" value="1"/>
</dbReference>
<evidence type="ECO:0000256" key="8">
    <source>
        <dbReference type="RuleBase" id="RU361206"/>
    </source>
</evidence>
<dbReference type="GO" id="GO:0009306">
    <property type="term" value="P:protein secretion"/>
    <property type="evidence" value="ECO:0007669"/>
    <property type="project" value="TreeGrafter"/>
</dbReference>
<name>A0A2U1J974_SMIAN</name>
<keyword evidence="7 8" id="KW-0472">Membrane</keyword>
<comment type="subcellular location">
    <subcellularLocation>
        <location evidence="8">Golgi apparatus membrane</location>
        <topology evidence="8">Multi-pass membrane protein</topology>
    </subcellularLocation>
    <subcellularLocation>
        <location evidence="2">Membrane</location>
        <topology evidence="2">Multi-pass membrane protein</topology>
    </subcellularLocation>
</comment>
<organism evidence="9 10">
    <name type="scientific">Smittium angustum</name>
    <dbReference type="NCBI Taxonomy" id="133377"/>
    <lineage>
        <taxon>Eukaryota</taxon>
        <taxon>Fungi</taxon>
        <taxon>Fungi incertae sedis</taxon>
        <taxon>Zoopagomycota</taxon>
        <taxon>Kickxellomycotina</taxon>
        <taxon>Harpellomycetes</taxon>
        <taxon>Harpellales</taxon>
        <taxon>Legeriomycetaceae</taxon>
        <taxon>Smittium</taxon>
    </lineage>
</organism>
<evidence type="ECO:0000256" key="3">
    <source>
        <dbReference type="ARBA" id="ARBA00005467"/>
    </source>
</evidence>
<evidence type="ECO:0000256" key="2">
    <source>
        <dbReference type="ARBA" id="ARBA00004141"/>
    </source>
</evidence>
<gene>
    <name evidence="9" type="ORF">BB558_002263</name>
</gene>
<dbReference type="EMBL" id="MBFU01000146">
    <property type="protein sequence ID" value="PWA01626.1"/>
    <property type="molecule type" value="Genomic_DNA"/>
</dbReference>
<evidence type="ECO:0000256" key="1">
    <source>
        <dbReference type="ARBA" id="ARBA00003246"/>
    </source>
</evidence>
<sequence>MAQNNVIPDMINNDPIYGQNNMAVSVQPDNPQQNMFNKSSHPIALLFYILFKGLALTSYLLGNIFTSNFVLIFVSCILNLSLDFWTVKNVSGRLLVGMRWWSQVNDVGKSEWIFEHREPSLANSSDSSIFWIMLYITPLVWGVLAFVAILSFSFQWLLIVFIAIILSSTNLVGYTKCEKDAKNKWTNNNVTSQASQFVNNFMSNMVTNSITGRIFGRT</sequence>